<evidence type="ECO:0008006" key="19">
    <source>
        <dbReference type="Google" id="ProtNLM"/>
    </source>
</evidence>
<evidence type="ECO:0000259" key="15">
    <source>
        <dbReference type="PROSITE" id="PS51192"/>
    </source>
</evidence>
<feature type="compositionally biased region" description="Basic residues" evidence="14">
    <location>
        <begin position="1932"/>
        <end position="1952"/>
    </location>
</feature>
<keyword evidence="3" id="KW-0597">Phosphoprotein</keyword>
<dbReference type="GO" id="GO:0004386">
    <property type="term" value="F:helicase activity"/>
    <property type="evidence" value="ECO:0007669"/>
    <property type="project" value="UniProtKB-KW"/>
</dbReference>
<evidence type="ECO:0000256" key="10">
    <source>
        <dbReference type="ARBA" id="ARBA00023125"/>
    </source>
</evidence>
<protein>
    <recommendedName>
        <fullName evidence="19">Helicase domino</fullName>
    </recommendedName>
</protein>
<feature type="compositionally biased region" description="Basic residues" evidence="14">
    <location>
        <begin position="2051"/>
        <end position="2061"/>
    </location>
</feature>
<dbReference type="FunFam" id="3.40.50.300:FF:000529">
    <property type="entry name" value="helicase SRCAP isoform X1"/>
    <property type="match status" value="1"/>
</dbReference>
<feature type="domain" description="HSA" evidence="17">
    <location>
        <begin position="182"/>
        <end position="256"/>
    </location>
</feature>
<feature type="compositionally biased region" description="Low complexity" evidence="14">
    <location>
        <begin position="1649"/>
        <end position="1666"/>
    </location>
</feature>
<dbReference type="FunFam" id="3.40.50.10810:FF:000005">
    <property type="entry name" value="Photoperiod-independent early flowering 1"/>
    <property type="match status" value="1"/>
</dbReference>
<feature type="compositionally biased region" description="Acidic residues" evidence="14">
    <location>
        <begin position="557"/>
        <end position="567"/>
    </location>
</feature>
<dbReference type="InterPro" id="IPR014012">
    <property type="entry name" value="HSA_dom"/>
</dbReference>
<dbReference type="InterPro" id="IPR050520">
    <property type="entry name" value="INO80/SWR1_helicase"/>
</dbReference>
<feature type="compositionally biased region" description="Polar residues" evidence="14">
    <location>
        <begin position="314"/>
        <end position="326"/>
    </location>
</feature>
<dbReference type="InterPro" id="IPR001650">
    <property type="entry name" value="Helicase_C-like"/>
</dbReference>
<dbReference type="EMBL" id="GEEE01020779">
    <property type="protein sequence ID" value="JAP42446.1"/>
    <property type="molecule type" value="Transcribed_RNA"/>
</dbReference>
<evidence type="ECO:0000256" key="14">
    <source>
        <dbReference type="SAM" id="MobiDB-lite"/>
    </source>
</evidence>
<dbReference type="GO" id="GO:0003677">
    <property type="term" value="F:DNA binding"/>
    <property type="evidence" value="ECO:0007669"/>
    <property type="project" value="UniProtKB-KW"/>
</dbReference>
<dbReference type="Gene3D" id="3.40.50.10810">
    <property type="entry name" value="Tandem AAA-ATPase domain"/>
    <property type="match status" value="1"/>
</dbReference>
<dbReference type="InterPro" id="IPR027417">
    <property type="entry name" value="P-loop_NTPase"/>
</dbReference>
<dbReference type="PANTHER" id="PTHR45685:SF1">
    <property type="entry name" value="HELICASE SRCAP"/>
    <property type="match status" value="1"/>
</dbReference>
<keyword evidence="10" id="KW-0238">DNA-binding</keyword>
<dbReference type="Pfam" id="PF00176">
    <property type="entry name" value="SNF2-rel_dom"/>
    <property type="match status" value="1"/>
</dbReference>
<reference evidence="18" key="1">
    <citation type="submission" date="2016-01" db="EMBL/GenBank/DDBJ databases">
        <title>Reference transcriptome for the parasite Schistocephalus solidus: insights into the molecular evolution of parasitism.</title>
        <authorList>
            <person name="Hebert F.O."/>
            <person name="Grambauer S."/>
            <person name="Barber I."/>
            <person name="Landry C.R."/>
            <person name="Aubin-Horth N."/>
        </authorList>
    </citation>
    <scope>NUCLEOTIDE SEQUENCE</scope>
</reference>
<comment type="subcellular location">
    <subcellularLocation>
        <location evidence="1">Nucleus</location>
    </subcellularLocation>
</comment>
<dbReference type="Gene3D" id="3.40.50.300">
    <property type="entry name" value="P-loop containing nucleotide triphosphate hydrolases"/>
    <property type="match status" value="1"/>
</dbReference>
<feature type="region of interest" description="Disordered" evidence="14">
    <location>
        <begin position="1919"/>
        <end position="2003"/>
    </location>
</feature>
<gene>
    <name evidence="18" type="ORF">TR88658</name>
</gene>
<dbReference type="Pfam" id="PF07529">
    <property type="entry name" value="HSA"/>
    <property type="match status" value="1"/>
</dbReference>
<name>A0A0X3P5N1_SCHSO</name>
<evidence type="ECO:0000256" key="2">
    <source>
        <dbReference type="ARBA" id="ARBA00009220"/>
    </source>
</evidence>
<evidence type="ECO:0000256" key="3">
    <source>
        <dbReference type="ARBA" id="ARBA00022553"/>
    </source>
</evidence>
<dbReference type="GO" id="GO:0042393">
    <property type="term" value="F:histone binding"/>
    <property type="evidence" value="ECO:0007669"/>
    <property type="project" value="TreeGrafter"/>
</dbReference>
<keyword evidence="13" id="KW-0175">Coiled coil</keyword>
<feature type="region of interest" description="Disordered" evidence="14">
    <location>
        <begin position="164"/>
        <end position="188"/>
    </location>
</feature>
<dbReference type="GO" id="GO:0010468">
    <property type="term" value="P:regulation of gene expression"/>
    <property type="evidence" value="ECO:0007669"/>
    <property type="project" value="UniProtKB-ARBA"/>
</dbReference>
<feature type="compositionally biased region" description="Low complexity" evidence="14">
    <location>
        <begin position="568"/>
        <end position="586"/>
    </location>
</feature>
<dbReference type="GO" id="GO:0016887">
    <property type="term" value="F:ATP hydrolysis activity"/>
    <property type="evidence" value="ECO:0007669"/>
    <property type="project" value="TreeGrafter"/>
</dbReference>
<evidence type="ECO:0000313" key="18">
    <source>
        <dbReference type="EMBL" id="JAP42446.1"/>
    </source>
</evidence>
<feature type="domain" description="Helicase C-terminal" evidence="16">
    <location>
        <begin position="1451"/>
        <end position="1601"/>
    </location>
</feature>
<dbReference type="GO" id="GO:0010557">
    <property type="term" value="P:positive regulation of macromolecule biosynthetic process"/>
    <property type="evidence" value="ECO:0007669"/>
    <property type="project" value="UniProtKB-ARBA"/>
</dbReference>
<dbReference type="CDD" id="cd18793">
    <property type="entry name" value="SF2_C_SNF"/>
    <property type="match status" value="1"/>
</dbReference>
<feature type="compositionally biased region" description="Polar residues" evidence="14">
    <location>
        <begin position="2159"/>
        <end position="2179"/>
    </location>
</feature>
<dbReference type="PROSITE" id="PS51192">
    <property type="entry name" value="HELICASE_ATP_BIND_1"/>
    <property type="match status" value="1"/>
</dbReference>
<feature type="compositionally biased region" description="Basic and acidic residues" evidence="14">
    <location>
        <begin position="1977"/>
        <end position="2003"/>
    </location>
</feature>
<feature type="compositionally biased region" description="Acidic residues" evidence="14">
    <location>
        <begin position="364"/>
        <end position="374"/>
    </location>
</feature>
<dbReference type="GO" id="GO:0140096">
    <property type="term" value="F:catalytic activity, acting on a protein"/>
    <property type="evidence" value="ECO:0007669"/>
    <property type="project" value="UniProtKB-ARBA"/>
</dbReference>
<dbReference type="SMART" id="SM00487">
    <property type="entry name" value="DEXDc"/>
    <property type="match status" value="1"/>
</dbReference>
<evidence type="ECO:0000256" key="6">
    <source>
        <dbReference type="ARBA" id="ARBA00022806"/>
    </source>
</evidence>
<evidence type="ECO:0000256" key="7">
    <source>
        <dbReference type="ARBA" id="ARBA00022840"/>
    </source>
</evidence>
<evidence type="ECO:0000256" key="11">
    <source>
        <dbReference type="ARBA" id="ARBA00023163"/>
    </source>
</evidence>
<feature type="compositionally biased region" description="Basic and acidic residues" evidence="14">
    <location>
        <begin position="2082"/>
        <end position="2095"/>
    </location>
</feature>
<dbReference type="InterPro" id="IPR000330">
    <property type="entry name" value="SNF2_N"/>
</dbReference>
<evidence type="ECO:0000256" key="5">
    <source>
        <dbReference type="ARBA" id="ARBA00022801"/>
    </source>
</evidence>
<dbReference type="SMART" id="SM00490">
    <property type="entry name" value="HELICc"/>
    <property type="match status" value="1"/>
</dbReference>
<keyword evidence="11" id="KW-0804">Transcription</keyword>
<dbReference type="InterPro" id="IPR014001">
    <property type="entry name" value="Helicase_ATP-bd"/>
</dbReference>
<evidence type="ECO:0000256" key="13">
    <source>
        <dbReference type="SAM" id="Coils"/>
    </source>
</evidence>
<feature type="compositionally biased region" description="Polar residues" evidence="14">
    <location>
        <begin position="621"/>
        <end position="637"/>
    </location>
</feature>
<dbReference type="InterPro" id="IPR038718">
    <property type="entry name" value="SNF2-like_sf"/>
</dbReference>
<evidence type="ECO:0000256" key="8">
    <source>
        <dbReference type="ARBA" id="ARBA00022853"/>
    </source>
</evidence>
<keyword evidence="8" id="KW-0156">Chromatin regulator</keyword>
<dbReference type="SMART" id="SM00573">
    <property type="entry name" value="HSA"/>
    <property type="match status" value="1"/>
</dbReference>
<evidence type="ECO:0000256" key="12">
    <source>
        <dbReference type="ARBA" id="ARBA00023242"/>
    </source>
</evidence>
<feature type="compositionally biased region" description="Low complexity" evidence="14">
    <location>
        <begin position="2181"/>
        <end position="2191"/>
    </location>
</feature>
<feature type="coiled-coil region" evidence="13">
    <location>
        <begin position="1851"/>
        <end position="1894"/>
    </location>
</feature>
<keyword evidence="9" id="KW-0805">Transcription regulation</keyword>
<accession>A0A0X3P5N1</accession>
<evidence type="ECO:0000259" key="17">
    <source>
        <dbReference type="PROSITE" id="PS51204"/>
    </source>
</evidence>
<feature type="region of interest" description="Disordered" evidence="14">
    <location>
        <begin position="1624"/>
        <end position="1673"/>
    </location>
</feature>
<keyword evidence="7" id="KW-0067">ATP-binding</keyword>
<dbReference type="GO" id="GO:0000812">
    <property type="term" value="C:Swr1 complex"/>
    <property type="evidence" value="ECO:0007669"/>
    <property type="project" value="TreeGrafter"/>
</dbReference>
<dbReference type="PROSITE" id="PS51194">
    <property type="entry name" value="HELICASE_CTER"/>
    <property type="match status" value="1"/>
</dbReference>
<sequence length="2634" mass="290794">MAQDDGDGPPNKVLALCLPRCNESQAAARRNLVDFLKKRLSHVQLHYHEFIAELAYLHGGGLLTEFDSWRRQRPQELMHALCSGHLDAEDLNIISSFVSGYLPFHEIFPVEADQTALENPETDSDDEDRCLDEAAIGSVVRKEVDTLRRVMELKQRGLWSRDVSSQFGGGGGDKSKPSLSSLAPPPELTRPKDHSDYLFAELHWLAEDFKKERHWKKVSAKKLAYAALKVHREKAERSQKAEREEMIRVRKQCALIARLVREWWRQMDKIVQAKQKVRLTAKHQQAMNTHLGHVIETTEKYTLWLTEGITGTSAIGPNLTAATDSETAAGEPVSEPSEPAHQKTPLKSDISNDNSDKEFTADAADSEASEDDEETIAKEEELAKQELEAQGICPSETQSAEIEALCKDAEASIIDILPPGYLEHLHQELDSDVQASSSSPPSVEPKDSAPASPSTAEPVTESAKLEKDAAFVPDPNDSSTDDEATMAEQEAHEAAVAAEDSDTGPSKDATQEVNDLEMEAEMPLEGLLARYGLDPAGLKQTPAEAEGGAPQATDEMRAEEEEDEQSDSDSSGSSSDSSASPSSGVSDDGDVEDSDRETSSSNSEEDVGLENLLDDAPDKSAPNNSDSKTSPASQQSEAVLKNDAELNALTADAMSAQPQGNTLAATMVNVKTPFLLTGTLREYQIVGLSWLAAIYEKRLNGILADEMGLGKTIQTIALLAHLACELGIWGPHLIVVPTSVILNWEVEFKRWCPGFKILTYFGNLKERKLKRKGWTKTNAFHVCITSYRLAIQDSAAFKRKKWKYLILDEAQNIKNFKSQRWQTLLTFTSQRRLLLTGTPLQNSLMELWSLMHFLMPNIFQSHREFQEWFASPLTGMIEGNSEYNEQLVMRLHKVLRPFLLRRLKDDVERQMPKKYEHVVMCRLSRRQRYLYDDFMSLSSTRDTLASGQFLSVMNILMQLRKVCNHPNLFEPRPIISPFVMGSDDLSLELPRLLATASHPFLVLMPKTCGQNLHLVYRPSAWSDPHLDWLDRAGAAARLIGQTQNLAEMARDLPGFVARRVNQLRAKPALISIVDTTDTVDEVRNEREVLYPKKSTNPRGQSLRRRPTPVFLPRSVVAEVNEETSFLTPNTRRTYPSLPHAVNRGSALIRVEPPSRPWNAGVPKSTLRSRIADRQHCLSLIARINERRCAAPLAHSPDTWDTDLPGPDLVFLLTALVRCPYASSCRSRSRHPPDAAAPVLPSARPFGLGAWLTCQRALHFWPDRLACADLDGPAAFHKHPADTIGGLTVSGQNTASRDQRVQACLGPEAAFTWGWSDNVCLTSLRQLLRSPADYCYDLSEVLTKFLITIPTAISVGVHLNASSAIYQHCVSQQDDAIACIVNSFLVSAGLFNHCQPVKAHQPDNRAAAACPCRSLTLRSWLLPAQLYQIANSQCFQFPDPRLIQYDCGKLQRLDMLLRDLMAGNHRVLMFTQMARMLDILEQFLAYHGYRYLRLDGTTKVEQRQVLMERFNMDSRIFVFILSTRSGGLGINLTGADTVIFYDSDWNPTMDAQAQDRCHRIGQTRDVHIYRLISERTVEENILRKANQKRLLSDVAIEGGKFTTAFFKQSIISDLFAEPSGLQDLASEEKDDAKQANHSSPARAVFSQGTVAESPSEGSESVEGSAAPTLLTTRSGRQVRWRGSASLLANQQQSAVSTSAISDSQWVAALEACEDENDRAAAKRALDEAQADLAEFDDSAPLGAGALKDPAAPVISAADAEETGDAALTTVAPGEEGACLLAGSASDPLARFAAHRRMAQQQRPAPTASAEEPAAATEENAPESVVERELAEFEALLRPIERFGVNHLESFQDESLTSELEKFEAQLEESKKTWKVNQLKALHEADEDKAALEEDEILYCASSYDPEAARLAELDELERAEMDESLEDSSRPIGRGRRGRGGRMRAAGRARGGVRTRGGASSRHGSVSTSHTATPVPRTDSERSLHQVSERSLLRGRGGVDRDAHYSFDRSRRRVVNHLDLSPSPPMSDDETSRVSFSNRSSAPGRVSDYWRRHAAGHPRKRTTVQPPFYSSYCDFESEEGANDDLRVDQKEEEDRWQPAFHYRNTAGSTRGYRRRDSETRTPPSFVTDDTDDYFYNKEVRSQPSDSFPPPRRRGRPPKVTHQQRYASQNTAHGSDSSHVLESTPTAAPSTTSKRQTVDEGENVLYFPAKRSRRDSALTTAHSYNCEPVGVVATAAAYTRPNLQPTAPATPRTAANQQWNVLSRPIAVDHADVQRHHPTLSYQSNLTPTVSSPGSFTVIYSDSSPAKSEALLAPVPLHATSKLYSSLLQRPPLTQSDQFSGAGHSFVITSNGPGYTIGPMGSELLPRAANPRSRFAQRSLLSGPHLAVMHDQPVNSAGRVWPSPPTTVVNVATPAFQPPRQTAPVKPTVPMRSANIAPPRQYRQPTTTATTSVVLTEPTLAVHSLSNGLCSMQPVRQLLDPTSQPVFVITRQMKTPSGEVFQQQITQPVQPPTRFVQVVRRIAQGPNSLQPQILNSSSHGTLMATTPTGTFAAVPMPGQPVRVHANQQPPAPQQQLNFTSPMSTILSASPLTRVFPANASSPLVRVGMGPNASTRVIRVVRSGAPDAIRILQPRIP</sequence>
<evidence type="ECO:0000256" key="4">
    <source>
        <dbReference type="ARBA" id="ARBA00022741"/>
    </source>
</evidence>
<keyword evidence="5" id="KW-0378">Hydrolase</keyword>
<feature type="region of interest" description="Disordered" evidence="14">
    <location>
        <begin position="314"/>
        <end position="376"/>
    </location>
</feature>
<feature type="compositionally biased region" description="Polar residues" evidence="14">
    <location>
        <begin position="1961"/>
        <end position="1971"/>
    </location>
</feature>
<dbReference type="SUPFAM" id="SSF52540">
    <property type="entry name" value="P-loop containing nucleoside triphosphate hydrolases"/>
    <property type="match status" value="2"/>
</dbReference>
<dbReference type="InterPro" id="IPR049730">
    <property type="entry name" value="SNF2/RAD54-like_C"/>
</dbReference>
<proteinExistence type="inferred from homology"/>
<feature type="region of interest" description="Disordered" evidence="14">
    <location>
        <begin position="1794"/>
        <end position="1823"/>
    </location>
</feature>
<feature type="compositionally biased region" description="Low complexity" evidence="14">
    <location>
        <begin position="1802"/>
        <end position="1822"/>
    </location>
</feature>
<dbReference type="Pfam" id="PF00271">
    <property type="entry name" value="Helicase_C"/>
    <property type="match status" value="1"/>
</dbReference>
<dbReference type="PANTHER" id="PTHR45685">
    <property type="entry name" value="HELICASE SRCAP-RELATED"/>
    <property type="match status" value="1"/>
</dbReference>
<evidence type="ECO:0000259" key="16">
    <source>
        <dbReference type="PROSITE" id="PS51194"/>
    </source>
</evidence>
<feature type="region of interest" description="Disordered" evidence="14">
    <location>
        <begin position="2015"/>
        <end position="2202"/>
    </location>
</feature>
<dbReference type="CDD" id="cd18003">
    <property type="entry name" value="DEXQc_SRCAP"/>
    <property type="match status" value="1"/>
</dbReference>
<feature type="domain" description="Helicase ATP-binding" evidence="15">
    <location>
        <begin position="692"/>
        <end position="857"/>
    </location>
</feature>
<keyword evidence="4" id="KW-0547">Nucleotide-binding</keyword>
<evidence type="ECO:0000256" key="1">
    <source>
        <dbReference type="ARBA" id="ARBA00004123"/>
    </source>
</evidence>
<organism evidence="18">
    <name type="scientific">Schistocephalus solidus</name>
    <name type="common">Tapeworm</name>
    <dbReference type="NCBI Taxonomy" id="70667"/>
    <lineage>
        <taxon>Eukaryota</taxon>
        <taxon>Metazoa</taxon>
        <taxon>Spiralia</taxon>
        <taxon>Lophotrochozoa</taxon>
        <taxon>Platyhelminthes</taxon>
        <taxon>Cestoda</taxon>
        <taxon>Eucestoda</taxon>
        <taxon>Diphyllobothriidea</taxon>
        <taxon>Diphyllobothriidae</taxon>
        <taxon>Schistocephalus</taxon>
    </lineage>
</organism>
<keyword evidence="6" id="KW-0347">Helicase</keyword>
<dbReference type="GO" id="GO:0005524">
    <property type="term" value="F:ATP binding"/>
    <property type="evidence" value="ECO:0007669"/>
    <property type="project" value="UniProtKB-KW"/>
</dbReference>
<keyword evidence="12" id="KW-0539">Nucleus</keyword>
<comment type="similarity">
    <text evidence="2">Belongs to the SNF2/RAD54 helicase family. SWR1 subfamily.</text>
</comment>
<evidence type="ECO:0000256" key="9">
    <source>
        <dbReference type="ARBA" id="ARBA00023015"/>
    </source>
</evidence>
<feature type="region of interest" description="Disordered" evidence="14">
    <location>
        <begin position="425"/>
        <end position="637"/>
    </location>
</feature>
<feature type="compositionally biased region" description="Acidic residues" evidence="14">
    <location>
        <begin position="603"/>
        <end position="615"/>
    </location>
</feature>
<dbReference type="PROSITE" id="PS51204">
    <property type="entry name" value="HSA"/>
    <property type="match status" value="1"/>
</dbReference>
<dbReference type="GO" id="GO:0006338">
    <property type="term" value="P:chromatin remodeling"/>
    <property type="evidence" value="ECO:0007669"/>
    <property type="project" value="UniProtKB-ARBA"/>
</dbReference>